<sequence length="89" mass="10297">MVCLFEVQTKKNIRNPSKGGEYHYGLTKCQGYSRQVEKGSCPRIPSPRIYAIPHSSLLLTLIYNVCSIDVLWKVRTFYSSSFESKRMIF</sequence>
<gene>
    <name evidence="1" type="ORF">CEXT_460161</name>
</gene>
<organism evidence="1 2">
    <name type="scientific">Caerostris extrusa</name>
    <name type="common">Bark spider</name>
    <name type="synonym">Caerostris bankana</name>
    <dbReference type="NCBI Taxonomy" id="172846"/>
    <lineage>
        <taxon>Eukaryota</taxon>
        <taxon>Metazoa</taxon>
        <taxon>Ecdysozoa</taxon>
        <taxon>Arthropoda</taxon>
        <taxon>Chelicerata</taxon>
        <taxon>Arachnida</taxon>
        <taxon>Araneae</taxon>
        <taxon>Araneomorphae</taxon>
        <taxon>Entelegynae</taxon>
        <taxon>Araneoidea</taxon>
        <taxon>Araneidae</taxon>
        <taxon>Caerostris</taxon>
    </lineage>
</organism>
<evidence type="ECO:0000313" key="1">
    <source>
        <dbReference type="EMBL" id="GIY80748.1"/>
    </source>
</evidence>
<dbReference type="Proteomes" id="UP001054945">
    <property type="component" value="Unassembled WGS sequence"/>
</dbReference>
<reference evidence="1 2" key="1">
    <citation type="submission" date="2021-06" db="EMBL/GenBank/DDBJ databases">
        <title>Caerostris extrusa draft genome.</title>
        <authorList>
            <person name="Kono N."/>
            <person name="Arakawa K."/>
        </authorList>
    </citation>
    <scope>NUCLEOTIDE SEQUENCE [LARGE SCALE GENOMIC DNA]</scope>
</reference>
<keyword evidence="2" id="KW-1185">Reference proteome</keyword>
<evidence type="ECO:0000313" key="2">
    <source>
        <dbReference type="Proteomes" id="UP001054945"/>
    </source>
</evidence>
<name>A0AAV4WGN4_CAEEX</name>
<dbReference type="AlphaFoldDB" id="A0AAV4WGN4"/>
<proteinExistence type="predicted"/>
<protein>
    <submittedName>
        <fullName evidence="1">Uncharacterized protein</fullName>
    </submittedName>
</protein>
<comment type="caution">
    <text evidence="1">The sequence shown here is derived from an EMBL/GenBank/DDBJ whole genome shotgun (WGS) entry which is preliminary data.</text>
</comment>
<accession>A0AAV4WGN4</accession>
<dbReference type="EMBL" id="BPLR01016050">
    <property type="protein sequence ID" value="GIY80748.1"/>
    <property type="molecule type" value="Genomic_DNA"/>
</dbReference>